<evidence type="ECO:0000313" key="1">
    <source>
        <dbReference type="EMBL" id="GIG35849.1"/>
    </source>
</evidence>
<gene>
    <name evidence="1" type="ORF">Cpa01nite_12300</name>
</gene>
<keyword evidence="2" id="KW-1185">Reference proteome</keyword>
<proteinExistence type="predicted"/>
<accession>A0A919P7L8</accession>
<name>A0A919P7L8_9CELL</name>
<evidence type="ECO:0000313" key="2">
    <source>
        <dbReference type="Proteomes" id="UP000642125"/>
    </source>
</evidence>
<dbReference type="EMBL" id="BONO01000007">
    <property type="protein sequence ID" value="GIG35849.1"/>
    <property type="molecule type" value="Genomic_DNA"/>
</dbReference>
<protein>
    <submittedName>
        <fullName evidence="1">Uncharacterized protein</fullName>
    </submittedName>
</protein>
<organism evidence="1 2">
    <name type="scientific">Cellulomonas pakistanensis</name>
    <dbReference type="NCBI Taxonomy" id="992287"/>
    <lineage>
        <taxon>Bacteria</taxon>
        <taxon>Bacillati</taxon>
        <taxon>Actinomycetota</taxon>
        <taxon>Actinomycetes</taxon>
        <taxon>Micrococcales</taxon>
        <taxon>Cellulomonadaceae</taxon>
        <taxon>Cellulomonas</taxon>
    </lineage>
</organism>
<dbReference type="RefSeq" id="WP_203667887.1">
    <property type="nucleotide sequence ID" value="NZ_BONO01000007.1"/>
</dbReference>
<reference evidence="1" key="1">
    <citation type="submission" date="2021-01" db="EMBL/GenBank/DDBJ databases">
        <title>Whole genome shotgun sequence of Cellulomonas pakistanensis NBRC 110800.</title>
        <authorList>
            <person name="Komaki H."/>
            <person name="Tamura T."/>
        </authorList>
    </citation>
    <scope>NUCLEOTIDE SEQUENCE</scope>
    <source>
        <strain evidence="1">NBRC 110800</strain>
    </source>
</reference>
<dbReference type="Proteomes" id="UP000642125">
    <property type="component" value="Unassembled WGS sequence"/>
</dbReference>
<sequence>MTPRRSSLVVSLLALAAGAALGVLAVVGLRAWSAGPGPGTAELAAEAVVVPPVAAVTLGREDLEPRRGLLGDPDERGLVRVAYEVDLPPDQAIAAWVSAYGPQYGLRTSPVPLDGKLLATGFAGERFVVVLAGPDVSVPPGGAGPRERGFAAPAGGTVVTVEVGTLDAAP</sequence>
<dbReference type="AlphaFoldDB" id="A0A919P7L8"/>
<comment type="caution">
    <text evidence="1">The sequence shown here is derived from an EMBL/GenBank/DDBJ whole genome shotgun (WGS) entry which is preliminary data.</text>
</comment>